<protein>
    <submittedName>
        <fullName evidence="1">CotA</fullName>
    </submittedName>
</protein>
<dbReference type="Gene3D" id="2.60.40.2040">
    <property type="entry name" value="CFA/I fimbrial subunit E, pilin domain"/>
    <property type="match status" value="2"/>
</dbReference>
<dbReference type="SMR" id="Q47117"/>
<sequence>MKLNKIIGALVLSSTFVSMGASAAEKNITVTASVDPTIDLMQSDGTALPSAVNIAYLPGEKRFESARINTQVHTNNKTKGIQIKLTNDNVVMTNLSDPSKTIPLEVSFAGTKLSTAATSITADQLNFGAAGVETVSATKELVINAGSTQQTNIVAGNYQGLVSIVLTQEP</sequence>
<accession>Q47117</accession>
<dbReference type="InterPro" id="IPR007540">
    <property type="entry name" value="Fimbrial_CS1-type"/>
</dbReference>
<dbReference type="EMBL" id="Z47800">
    <property type="protein sequence ID" value="CAA87761.1"/>
    <property type="molecule type" value="Genomic_DNA"/>
</dbReference>
<dbReference type="PATRIC" id="fig|562.7079.peg.4931"/>
<name>Q47117_ECOLX</name>
<dbReference type="GO" id="GO:0009289">
    <property type="term" value="C:pilus"/>
    <property type="evidence" value="ECO:0007669"/>
    <property type="project" value="InterPro"/>
</dbReference>
<organism evidence="1">
    <name type="scientific">Escherichia coli</name>
    <dbReference type="NCBI Taxonomy" id="562"/>
    <lineage>
        <taxon>Bacteria</taxon>
        <taxon>Pseudomonadati</taxon>
        <taxon>Pseudomonadota</taxon>
        <taxon>Gammaproteobacteria</taxon>
        <taxon>Enterobacterales</taxon>
        <taxon>Enterobacteriaceae</taxon>
        <taxon>Escherichia</taxon>
    </lineage>
</organism>
<reference evidence="1" key="1">
    <citation type="journal article" date="1995" name="Infect. Immun.">
        <title>Genes for CS2 pili of enterotoxigenic Escherichia coli and their interchangeability with those for CS1 pili.</title>
        <authorList>
            <person name="Froehlich B.J."/>
            <person name="Karakashian A."/>
            <person name="Sakellaris H."/>
            <person name="Scott J.R."/>
        </authorList>
    </citation>
    <scope>NUCLEOTIDE SEQUENCE</scope>
    <source>
        <strain evidence="1">C91f-6</strain>
    </source>
</reference>
<dbReference type="AlphaFoldDB" id="Q47117"/>
<dbReference type="PIR" id="S57935">
    <property type="entry name" value="S57935"/>
</dbReference>
<dbReference type="Pfam" id="PF04449">
    <property type="entry name" value="Fimbrial_CS1"/>
    <property type="match status" value="1"/>
</dbReference>
<evidence type="ECO:0000313" key="1">
    <source>
        <dbReference type="EMBL" id="CAA87761.1"/>
    </source>
</evidence>
<dbReference type="RefSeq" id="WP_000773452.1">
    <property type="nucleotide sequence ID" value="NZ_CP017844.1"/>
</dbReference>
<proteinExistence type="predicted"/>
<gene>
    <name evidence="1" type="primary">cotA</name>
</gene>